<evidence type="ECO:0000256" key="1">
    <source>
        <dbReference type="ARBA" id="ARBA00005054"/>
    </source>
</evidence>
<protein>
    <recommendedName>
        <fullName evidence="4">Phosphoribosylglycinamide formyltransferase</fullName>
        <ecNumber evidence="4">2.1.2.2</ecNumber>
    </recommendedName>
    <alternativeName>
        <fullName evidence="4">5'-phosphoribosylglycinamide transformylase</fullName>
    </alternativeName>
    <alternativeName>
        <fullName evidence="4">GAR transformylase</fullName>
        <shortName evidence="4">GART</shortName>
    </alternativeName>
</protein>
<dbReference type="PANTHER" id="PTHR43369:SF2">
    <property type="entry name" value="PHOSPHORIBOSYLGLYCINAMIDE FORMYLTRANSFERASE"/>
    <property type="match status" value="1"/>
</dbReference>
<dbReference type="EMBL" id="GU474926">
    <property type="protein sequence ID" value="ADI19588.1"/>
    <property type="molecule type" value="Genomic_DNA"/>
</dbReference>
<evidence type="ECO:0000259" key="5">
    <source>
        <dbReference type="Pfam" id="PF00551"/>
    </source>
</evidence>
<evidence type="ECO:0000256" key="3">
    <source>
        <dbReference type="ARBA" id="ARBA00022755"/>
    </source>
</evidence>
<dbReference type="NCBIfam" id="TIGR00639">
    <property type="entry name" value="PurN"/>
    <property type="match status" value="1"/>
</dbReference>
<accession>E0XYU7</accession>
<comment type="pathway">
    <text evidence="1 4">Purine metabolism; IMP biosynthesis via de novo pathway; N(2)-formyl-N(1)-(5-phospho-D-ribosyl)glycinamide from N(1)-(5-phospho-D-ribosyl)glycinamide (10-formyl THF route): step 1/1.</text>
</comment>
<dbReference type="InterPro" id="IPR004607">
    <property type="entry name" value="GART"/>
</dbReference>
<dbReference type="Pfam" id="PF00551">
    <property type="entry name" value="Formyl_trans_N"/>
    <property type="match status" value="1"/>
</dbReference>
<evidence type="ECO:0000313" key="6">
    <source>
        <dbReference type="EMBL" id="ADI19588.1"/>
    </source>
</evidence>
<dbReference type="CDD" id="cd08645">
    <property type="entry name" value="FMT_core_GART"/>
    <property type="match status" value="1"/>
</dbReference>
<gene>
    <name evidence="4" type="primary">purN</name>
</gene>
<dbReference type="GO" id="GO:0006189">
    <property type="term" value="P:'de novo' IMP biosynthetic process"/>
    <property type="evidence" value="ECO:0007669"/>
    <property type="project" value="UniProtKB-UniRule"/>
</dbReference>
<dbReference type="GO" id="GO:0004644">
    <property type="term" value="F:phosphoribosylglycinamide formyltransferase activity"/>
    <property type="evidence" value="ECO:0007669"/>
    <property type="project" value="UniProtKB-UniRule"/>
</dbReference>
<keyword evidence="2 4" id="KW-0808">Transferase</keyword>
<dbReference type="SUPFAM" id="SSF53328">
    <property type="entry name" value="Formyltransferase"/>
    <property type="match status" value="1"/>
</dbReference>
<organism evidence="6">
    <name type="scientific">uncultured Acidobacteria bacterium HF0770_27F21</name>
    <dbReference type="NCBI Taxonomy" id="710730"/>
    <lineage>
        <taxon>Bacteria</taxon>
        <taxon>Pseudomonadati</taxon>
        <taxon>Acidobacteriota</taxon>
        <taxon>environmental samples</taxon>
    </lineage>
</organism>
<evidence type="ECO:0000256" key="2">
    <source>
        <dbReference type="ARBA" id="ARBA00022679"/>
    </source>
</evidence>
<name>E0XYU7_9BACT</name>
<dbReference type="EC" id="2.1.2.2" evidence="4"/>
<comment type="caution">
    <text evidence="4">Lacks conserved residue(s) required for the propagation of feature annotation.</text>
</comment>
<comment type="function">
    <text evidence="4">Catalyzes the transfer of a formyl group from 10-formyltetrahydrofolate to 5-phospho-ribosyl-glycinamide (GAR), producing 5-phospho-ribosyl-N-formylglycinamide (FGAR) and tetrahydrofolate.</text>
</comment>
<dbReference type="HAMAP" id="MF_01930">
    <property type="entry name" value="PurN"/>
    <property type="match status" value="1"/>
</dbReference>
<feature type="site" description="Raises pKa of active site His" evidence="4">
    <location>
        <position position="131"/>
    </location>
</feature>
<dbReference type="PANTHER" id="PTHR43369">
    <property type="entry name" value="PHOSPHORIBOSYLGLYCINAMIDE FORMYLTRANSFERASE"/>
    <property type="match status" value="1"/>
</dbReference>
<sequence length="193" mass="20902">MEALAEACRAGDHPAEISVVISNQPAAAGLERAACFGIKTEVVDHTAFADKASFEAKVIRVLEENEVELICLAGFMRVLSEDFVASFPHKIINIHPSLLPAFPGLQVQQKAIEYGVRHTGCTVHFVVPEVDAGPIILQAVVPIEQGDTAETLAARILEKEHLVYPKAVKLFAQGRLSIEGRRVLISEEGKDNA</sequence>
<feature type="active site" description="Proton donor" evidence="4">
    <location>
        <position position="95"/>
    </location>
</feature>
<feature type="domain" description="Formyl transferase N-terminal" evidence="5">
    <location>
        <begin position="2"/>
        <end position="168"/>
    </location>
</feature>
<keyword evidence="3 4" id="KW-0658">Purine biosynthesis</keyword>
<feature type="binding site" evidence="4">
    <location>
        <position position="93"/>
    </location>
    <ligand>
        <name>(6R)-10-formyltetrahydrofolate</name>
        <dbReference type="ChEBI" id="CHEBI:195366"/>
    </ligand>
</feature>
<dbReference type="InterPro" id="IPR036477">
    <property type="entry name" value="Formyl_transf_N_sf"/>
</dbReference>
<comment type="similarity">
    <text evidence="4">Belongs to the GART family.</text>
</comment>
<reference evidence="6" key="1">
    <citation type="journal article" date="2011" name="Environ. Microbiol.">
        <title>Time-series analyses of Monterey Bay coastal microbial picoplankton using a 'genome proxy' microarray.</title>
        <authorList>
            <person name="Rich V.I."/>
            <person name="Pham V.D."/>
            <person name="Eppley J."/>
            <person name="Shi Y."/>
            <person name="DeLong E.F."/>
        </authorList>
    </citation>
    <scope>NUCLEOTIDE SEQUENCE</scope>
</reference>
<dbReference type="UniPathway" id="UPA00074">
    <property type="reaction ID" value="UER00126"/>
</dbReference>
<evidence type="ECO:0000256" key="4">
    <source>
        <dbReference type="HAMAP-Rule" id="MF_01930"/>
    </source>
</evidence>
<proteinExistence type="inferred from homology"/>
<dbReference type="InterPro" id="IPR002376">
    <property type="entry name" value="Formyl_transf_N"/>
</dbReference>
<dbReference type="Gene3D" id="3.40.50.170">
    <property type="entry name" value="Formyl transferase, N-terminal domain"/>
    <property type="match status" value="1"/>
</dbReference>
<dbReference type="AlphaFoldDB" id="E0XYU7"/>
<dbReference type="GO" id="GO:0005829">
    <property type="term" value="C:cytosol"/>
    <property type="evidence" value="ECO:0007669"/>
    <property type="project" value="TreeGrafter"/>
</dbReference>
<comment type="catalytic activity">
    <reaction evidence="4">
        <text>N(1)-(5-phospho-beta-D-ribosyl)glycinamide + (6R)-10-formyltetrahydrofolate = N(2)-formyl-N(1)-(5-phospho-beta-D-ribosyl)glycinamide + (6S)-5,6,7,8-tetrahydrofolate + H(+)</text>
        <dbReference type="Rhea" id="RHEA:15053"/>
        <dbReference type="ChEBI" id="CHEBI:15378"/>
        <dbReference type="ChEBI" id="CHEBI:57453"/>
        <dbReference type="ChEBI" id="CHEBI:143788"/>
        <dbReference type="ChEBI" id="CHEBI:147286"/>
        <dbReference type="ChEBI" id="CHEBI:195366"/>
        <dbReference type="EC" id="2.1.2.2"/>
    </reaction>
</comment>
<feature type="binding site" evidence="4">
    <location>
        <position position="51"/>
    </location>
    <ligand>
        <name>(6R)-10-formyltetrahydrofolate</name>
        <dbReference type="ChEBI" id="CHEBI:195366"/>
    </ligand>
</feature>